<dbReference type="GO" id="GO:0016853">
    <property type="term" value="F:isomerase activity"/>
    <property type="evidence" value="ECO:0007669"/>
    <property type="project" value="UniProtKB-KW"/>
</dbReference>
<dbReference type="AlphaFoldDB" id="A0A4P8XLA2"/>
<dbReference type="RefSeq" id="WP_138225454.1">
    <property type="nucleotide sequence ID" value="NZ_CP040396.1"/>
</dbReference>
<protein>
    <submittedName>
        <fullName evidence="2">Xylose isomerase domain-containing protein</fullName>
    </submittedName>
</protein>
<keyword evidence="2" id="KW-0413">Isomerase</keyword>
<evidence type="ECO:0000313" key="3">
    <source>
        <dbReference type="Proteomes" id="UP000300879"/>
    </source>
</evidence>
<proteinExistence type="predicted"/>
<reference evidence="2 3" key="1">
    <citation type="submission" date="2019-05" db="EMBL/GenBank/DDBJ databases">
        <authorList>
            <person name="Chen C."/>
        </authorList>
    </citation>
    <scope>NUCLEOTIDE SEQUENCE [LARGE SCALE GENOMIC DNA]</scope>
    <source>
        <strain evidence="2 3">HB172198</strain>
    </source>
</reference>
<dbReference type="Gene3D" id="3.20.20.150">
    <property type="entry name" value="Divalent-metal-dependent TIM barrel enzymes"/>
    <property type="match status" value="1"/>
</dbReference>
<accession>A0A4P8XLA2</accession>
<dbReference type="Proteomes" id="UP000300879">
    <property type="component" value="Chromosome"/>
</dbReference>
<keyword evidence="3" id="KW-1185">Reference proteome</keyword>
<gene>
    <name evidence="2" type="ORF">E6C60_1715</name>
</gene>
<organism evidence="2 3">
    <name type="scientific">Paenibacillus algicola</name>
    <dbReference type="NCBI Taxonomy" id="2565926"/>
    <lineage>
        <taxon>Bacteria</taxon>
        <taxon>Bacillati</taxon>
        <taxon>Bacillota</taxon>
        <taxon>Bacilli</taxon>
        <taxon>Bacillales</taxon>
        <taxon>Paenibacillaceae</taxon>
        <taxon>Paenibacillus</taxon>
    </lineage>
</organism>
<dbReference type="PANTHER" id="PTHR12110:SF21">
    <property type="entry name" value="XYLOSE ISOMERASE-LIKE TIM BARREL DOMAIN-CONTAINING PROTEIN"/>
    <property type="match status" value="1"/>
</dbReference>
<dbReference type="OrthoDB" id="9779184at2"/>
<dbReference type="InterPro" id="IPR013022">
    <property type="entry name" value="Xyl_isomerase-like_TIM-brl"/>
</dbReference>
<dbReference type="InterPro" id="IPR036237">
    <property type="entry name" value="Xyl_isomerase-like_sf"/>
</dbReference>
<feature type="domain" description="Xylose isomerase-like TIM barrel" evidence="1">
    <location>
        <begin position="19"/>
        <end position="300"/>
    </location>
</feature>
<dbReference type="PANTHER" id="PTHR12110">
    <property type="entry name" value="HYDROXYPYRUVATE ISOMERASE"/>
    <property type="match status" value="1"/>
</dbReference>
<sequence length="322" mass="36079">MKLGVFMVLLGGRKLEDALDYVASKGLKAVEIGTGGYPGNSHCNPAELLENEAALKAFKQAVESRGLMISALSCHGNPLHPQKDIAKGFHDDFVKTVELAQKLEVPVVNTFSGCPGDHEDAKYPNWPVAPWPNDYQEILKWQWENKVIPYWTEWGQFAADRNVKIGLELHGGFSVHTPGTLLRLREATGEVIGANLDPSHMWWQGIDPVQAIHILGRENAIHHFHAKDTTIDPVNVNKHGLTDMQSYANMMDRAWQFRSVGYGHDVKVWADMMSALRLVGYDYVVSIEHEDGLMSIEEGFSKAVSNLQQVLIEEPLGEMWWV</sequence>
<dbReference type="EMBL" id="CP040396">
    <property type="protein sequence ID" value="QCT02430.1"/>
    <property type="molecule type" value="Genomic_DNA"/>
</dbReference>
<dbReference type="InterPro" id="IPR050312">
    <property type="entry name" value="IolE/XylAMocC-like"/>
</dbReference>
<evidence type="ECO:0000313" key="2">
    <source>
        <dbReference type="EMBL" id="QCT02430.1"/>
    </source>
</evidence>
<dbReference type="KEGG" id="palo:E6C60_1715"/>
<evidence type="ECO:0000259" key="1">
    <source>
        <dbReference type="Pfam" id="PF01261"/>
    </source>
</evidence>
<dbReference type="Pfam" id="PF01261">
    <property type="entry name" value="AP_endonuc_2"/>
    <property type="match status" value="1"/>
</dbReference>
<dbReference type="SUPFAM" id="SSF51658">
    <property type="entry name" value="Xylose isomerase-like"/>
    <property type="match status" value="1"/>
</dbReference>
<name>A0A4P8XLA2_9BACL</name>